<evidence type="ECO:0000313" key="2">
    <source>
        <dbReference type="EMBL" id="CAO89199.1"/>
    </source>
</evidence>
<keyword evidence="1" id="KW-1133">Transmembrane helix</keyword>
<accession>A8YCG0</accession>
<reference evidence="2" key="1">
    <citation type="submission" date="2007-08" db="EMBL/GenBank/DDBJ databases">
        <authorList>
            <person name="Frangeul L."/>
        </authorList>
    </citation>
    <scope>NUCLEOTIDE SEQUENCE</scope>
    <source>
        <strain evidence="2">PCC 7806</strain>
    </source>
</reference>
<gene>
    <name evidence="2" type="ORF">IPF_5248</name>
</gene>
<dbReference type="EMBL" id="AM778913">
    <property type="protein sequence ID" value="CAO89199.1"/>
    <property type="molecule type" value="Genomic_DNA"/>
</dbReference>
<proteinExistence type="predicted"/>
<keyword evidence="1" id="KW-0812">Transmembrane</keyword>
<evidence type="ECO:0000256" key="1">
    <source>
        <dbReference type="SAM" id="Phobius"/>
    </source>
</evidence>
<sequence length="312" mass="33999">MKKNGSELRKIMTQPNERENFSQAETVIRLQEAIEQLNLIVSQLNTGTGIVLPPKVAIDNLLNSTQQLAAALKPDEFAGVEQSLTPDSPIEAVEGIDDILPDFEQVEGWWTAILNKIRRLLPAGISEKIPDWLITGLLTGSLVTILLVAVISLPKNPAEIAENMPEVIPSLPPAAGEIIETPPELTTPEAPIPVPITKAKPRLTPEQSLVAAIQEEITDLTTRYPTGIIATVEADFLASRLVVILGDNWYSLEASQQDKLANSVFQRCQSLDFRRLEMKDNEGILLARSPVVGDQVVIVNRTQPTAAISSGE</sequence>
<organism evidence="2">
    <name type="scientific">Microcystis aeruginosa (strain PCC 7806)</name>
    <dbReference type="NCBI Taxonomy" id="267872"/>
    <lineage>
        <taxon>Bacteria</taxon>
        <taxon>Bacillati</taxon>
        <taxon>Cyanobacteriota</taxon>
        <taxon>Cyanophyceae</taxon>
        <taxon>Oscillatoriophycideae</taxon>
        <taxon>Chroococcales</taxon>
        <taxon>Microcystaceae</taxon>
        <taxon>Microcystis</taxon>
    </lineage>
</organism>
<feature type="transmembrane region" description="Helical" evidence="1">
    <location>
        <begin position="132"/>
        <end position="153"/>
    </location>
</feature>
<keyword evidence="1" id="KW-0472">Membrane</keyword>
<dbReference type="AlphaFoldDB" id="A8YCG0"/>
<protein>
    <submittedName>
        <fullName evidence="2">Similar to tr|Q4C869|Q4C869_CROWT Hypothetical protein</fullName>
    </submittedName>
</protein>
<name>A8YCG0_MICA7</name>